<protein>
    <submittedName>
        <fullName evidence="1">Uncharacterized protein</fullName>
    </submittedName>
</protein>
<sequence>MMGVSLIDNHLSFTPASQIIAAWEAAEEAMTPPDHARVKLVAARQLIKPRYDAQRLQRLTAQSWGVTPEHARRYVLYVAGLDMARWESPIHSFKPSERAAIKAAVVASVGMFERVLHAV</sequence>
<name>A0A840RPV1_9BURK</name>
<accession>A0A840RPV1</accession>
<dbReference type="RefSeq" id="WP_168052753.1">
    <property type="nucleotide sequence ID" value="NZ_JAAOZT010000002.1"/>
</dbReference>
<evidence type="ECO:0000313" key="2">
    <source>
        <dbReference type="Proteomes" id="UP000571084"/>
    </source>
</evidence>
<organism evidence="1 2">
    <name type="scientific">Glaciimonas immobilis</name>
    <dbReference type="NCBI Taxonomy" id="728004"/>
    <lineage>
        <taxon>Bacteria</taxon>
        <taxon>Pseudomonadati</taxon>
        <taxon>Pseudomonadota</taxon>
        <taxon>Betaproteobacteria</taxon>
        <taxon>Burkholderiales</taxon>
        <taxon>Oxalobacteraceae</taxon>
        <taxon>Glaciimonas</taxon>
    </lineage>
</organism>
<evidence type="ECO:0000313" key="1">
    <source>
        <dbReference type="EMBL" id="MBB5198650.1"/>
    </source>
</evidence>
<dbReference type="EMBL" id="JACHHQ010000001">
    <property type="protein sequence ID" value="MBB5198650.1"/>
    <property type="molecule type" value="Genomic_DNA"/>
</dbReference>
<gene>
    <name evidence="1" type="ORF">HNR39_000460</name>
</gene>
<dbReference type="AlphaFoldDB" id="A0A840RPV1"/>
<keyword evidence="2" id="KW-1185">Reference proteome</keyword>
<dbReference type="Proteomes" id="UP000571084">
    <property type="component" value="Unassembled WGS sequence"/>
</dbReference>
<reference evidence="1 2" key="1">
    <citation type="submission" date="2020-08" db="EMBL/GenBank/DDBJ databases">
        <title>Genomic Encyclopedia of Type Strains, Phase IV (KMG-IV): sequencing the most valuable type-strain genomes for metagenomic binning, comparative biology and taxonomic classification.</title>
        <authorList>
            <person name="Goeker M."/>
        </authorList>
    </citation>
    <scope>NUCLEOTIDE SEQUENCE [LARGE SCALE GENOMIC DNA]</scope>
    <source>
        <strain evidence="1 2">DSM 23240</strain>
    </source>
</reference>
<comment type="caution">
    <text evidence="1">The sequence shown here is derived from an EMBL/GenBank/DDBJ whole genome shotgun (WGS) entry which is preliminary data.</text>
</comment>
<proteinExistence type="predicted"/>